<gene>
    <name evidence="1" type="ORF">IAA93_03625</name>
</gene>
<dbReference type="EMBL" id="DWUP01000073">
    <property type="protein sequence ID" value="HJD52803.1"/>
    <property type="molecule type" value="Genomic_DNA"/>
</dbReference>
<evidence type="ECO:0000313" key="2">
    <source>
        <dbReference type="Proteomes" id="UP000787625"/>
    </source>
</evidence>
<dbReference type="AlphaFoldDB" id="A0A9D2UI72"/>
<accession>A0A9D2UI72</accession>
<sequence length="282" mass="31780">MKIITLTTLILLLAMASCDDSGKRAEALYSKAEASFMQHDYNAAKLLIDSIKSSCPKAFDTRRKAISLMQRIELAEQEKSMAYLDSIRAVRLDTLNVIKEQYLYLKDPEYQDIGTFIYPAQDLKRNNGRTMLYASVDENGTMRLTSILCGHPINHHIVKITPRSGDTFASTKQSDRFYTSTHLGITTEKAEFEVGRTDGGIADFIVINRDHPLTIECQGTRTIRRTLTRTEINAITSVSRLADILRDLHAIEGQKREALNKINFIKARMSESAAATKDLDKQ</sequence>
<evidence type="ECO:0000313" key="1">
    <source>
        <dbReference type="EMBL" id="HJD52803.1"/>
    </source>
</evidence>
<dbReference type="PROSITE" id="PS51257">
    <property type="entry name" value="PROKAR_LIPOPROTEIN"/>
    <property type="match status" value="1"/>
</dbReference>
<dbReference type="Proteomes" id="UP000787625">
    <property type="component" value="Unassembled WGS sequence"/>
</dbReference>
<reference evidence="1" key="2">
    <citation type="submission" date="2021-04" db="EMBL/GenBank/DDBJ databases">
        <authorList>
            <person name="Gilroy R."/>
        </authorList>
    </citation>
    <scope>NUCLEOTIDE SEQUENCE</scope>
    <source>
        <strain evidence="1">MalCec1-1739</strain>
    </source>
</reference>
<evidence type="ECO:0008006" key="3">
    <source>
        <dbReference type="Google" id="ProtNLM"/>
    </source>
</evidence>
<organism evidence="1 2">
    <name type="scientific">Candidatus Avibacteroides avistercoris</name>
    <dbReference type="NCBI Taxonomy" id="2840690"/>
    <lineage>
        <taxon>Bacteria</taxon>
        <taxon>Pseudomonadati</taxon>
        <taxon>Bacteroidota</taxon>
        <taxon>Bacteroidia</taxon>
        <taxon>Bacteroidales</taxon>
        <taxon>Bacteroidaceae</taxon>
        <taxon>Bacteroidaceae incertae sedis</taxon>
        <taxon>Candidatus Avibacteroides</taxon>
    </lineage>
</organism>
<name>A0A9D2UI72_9BACT</name>
<comment type="caution">
    <text evidence="1">The sequence shown here is derived from an EMBL/GenBank/DDBJ whole genome shotgun (WGS) entry which is preliminary data.</text>
</comment>
<reference evidence="1" key="1">
    <citation type="journal article" date="2021" name="PeerJ">
        <title>Extensive microbial diversity within the chicken gut microbiome revealed by metagenomics and culture.</title>
        <authorList>
            <person name="Gilroy R."/>
            <person name="Ravi A."/>
            <person name="Getino M."/>
            <person name="Pursley I."/>
            <person name="Horton D.L."/>
            <person name="Alikhan N.F."/>
            <person name="Baker D."/>
            <person name="Gharbi K."/>
            <person name="Hall N."/>
            <person name="Watson M."/>
            <person name="Adriaenssens E.M."/>
            <person name="Foster-Nyarko E."/>
            <person name="Jarju S."/>
            <person name="Secka A."/>
            <person name="Antonio M."/>
            <person name="Oren A."/>
            <person name="Chaudhuri R.R."/>
            <person name="La Ragione R."/>
            <person name="Hildebrand F."/>
            <person name="Pallen M.J."/>
        </authorList>
    </citation>
    <scope>NUCLEOTIDE SEQUENCE</scope>
    <source>
        <strain evidence="1">MalCec1-1739</strain>
    </source>
</reference>
<protein>
    <recommendedName>
        <fullName evidence="3">Lipoprotein</fullName>
    </recommendedName>
</protein>
<proteinExistence type="predicted"/>